<feature type="signal peptide" evidence="1">
    <location>
        <begin position="1"/>
        <end position="19"/>
    </location>
</feature>
<feature type="chain" id="PRO_5043135031" evidence="1">
    <location>
        <begin position="20"/>
        <end position="683"/>
    </location>
</feature>
<dbReference type="AlphaFoldDB" id="A0A158PGW0"/>
<keyword evidence="1" id="KW-0732">Signal</keyword>
<reference evidence="4" key="1">
    <citation type="submission" date="2016-04" db="UniProtKB">
        <authorList>
            <consortium name="WormBaseParasite"/>
        </authorList>
    </citation>
    <scope>IDENTIFICATION</scope>
</reference>
<protein>
    <submittedName>
        <fullName evidence="4">MAM domain-containing protein</fullName>
    </submittedName>
</protein>
<dbReference type="Gene3D" id="2.60.120.200">
    <property type="match status" value="1"/>
</dbReference>
<dbReference type="OMA" id="CRWSNAE"/>
<gene>
    <name evidence="2" type="ORF">ACOC_LOCUS5727</name>
</gene>
<sequence>MFLFYNLLVLLTIIPILEACHPRFEKELRYLDLYLGIQPDNGGEIPSKDAEQHASYIPSSESLDCDFESECLWKNAPSDGLLDTSDFWYFKKTDDKILPVQIQPGRADIPKGSHLLLAGNTSSVADGAVIVSAPVACQRSPGNLKFHYWLYNQGRIEVIVIRATHRRRRIQTLFRPRINCHILRPGNDVCTVQIPIVKVPFRLAIRAFNLKDNVVGSMVMLKNITYRAETCAESPFPSIFGSIPLIPQSSTLIKSFSELDCDRPRSKCRWSNAESTVSEWRIGRNVDGWSEFMEVGLLPSHPTSTFLFLAVDSLSPRRYATLRSELIPCTQTTTTLSMKYWLKAGTQVEVCAVDIEGVALSCAYLSEEDSPGPIEIDVDAYNQPFRFTLEMIAFDESSIGLVVISEIHLKGLLCSEEPPPVVTTIDPPTIASLFGLQQGPGPNVPYSLDLSCDFSQDHCSQWVNDDGLVSYGVVPMNSKKFPFLHPNHIMSISASSEKPFEFSIVAASRKNAVVVISSISTSGYVCTLKTAEELMCSKILCPFNEHLCNYESVLEKEDDVPLTIGPLGAVATIGKGKHRAILRSARFYLISTVVLNITVTQATYGSRVLLCPDSTSDFESCHELLGPRVEKPIKRSVLFQLDDEAHQFAVVLFHDKAEQFGPAQFTIHSIDLKSADGAEICQP</sequence>
<name>A0A158PGW0_ANGCS</name>
<evidence type="ECO:0000256" key="1">
    <source>
        <dbReference type="SAM" id="SignalP"/>
    </source>
</evidence>
<evidence type="ECO:0000313" key="3">
    <source>
        <dbReference type="Proteomes" id="UP000267027"/>
    </source>
</evidence>
<organism evidence="4">
    <name type="scientific">Angiostrongylus costaricensis</name>
    <name type="common">Nematode worm</name>
    <dbReference type="NCBI Taxonomy" id="334426"/>
    <lineage>
        <taxon>Eukaryota</taxon>
        <taxon>Metazoa</taxon>
        <taxon>Ecdysozoa</taxon>
        <taxon>Nematoda</taxon>
        <taxon>Chromadorea</taxon>
        <taxon>Rhabditida</taxon>
        <taxon>Rhabditina</taxon>
        <taxon>Rhabditomorpha</taxon>
        <taxon>Strongyloidea</taxon>
        <taxon>Metastrongylidae</taxon>
        <taxon>Angiostrongylus</taxon>
    </lineage>
</organism>
<dbReference type="Proteomes" id="UP000267027">
    <property type="component" value="Unassembled WGS sequence"/>
</dbReference>
<evidence type="ECO:0000313" key="2">
    <source>
        <dbReference type="EMBL" id="VDM57312.1"/>
    </source>
</evidence>
<dbReference type="OrthoDB" id="5837419at2759"/>
<reference evidence="2 3" key="2">
    <citation type="submission" date="2018-11" db="EMBL/GenBank/DDBJ databases">
        <authorList>
            <consortium name="Pathogen Informatics"/>
        </authorList>
    </citation>
    <scope>NUCLEOTIDE SEQUENCE [LARGE SCALE GENOMIC DNA]</scope>
    <source>
        <strain evidence="2 3">Costa Rica</strain>
    </source>
</reference>
<proteinExistence type="predicted"/>
<dbReference type="SUPFAM" id="SSF49899">
    <property type="entry name" value="Concanavalin A-like lectins/glucanases"/>
    <property type="match status" value="2"/>
</dbReference>
<dbReference type="WBParaSite" id="ACOC_0000572601-mRNA-1">
    <property type="protein sequence ID" value="ACOC_0000572601-mRNA-1"/>
    <property type="gene ID" value="ACOC_0000572601"/>
</dbReference>
<accession>A0A158PGW0</accession>
<keyword evidence="3" id="KW-1185">Reference proteome</keyword>
<dbReference type="EMBL" id="UYYA01003890">
    <property type="protein sequence ID" value="VDM57312.1"/>
    <property type="molecule type" value="Genomic_DNA"/>
</dbReference>
<dbReference type="InterPro" id="IPR013320">
    <property type="entry name" value="ConA-like_dom_sf"/>
</dbReference>
<evidence type="ECO:0000313" key="4">
    <source>
        <dbReference type="WBParaSite" id="ACOC_0000572601-mRNA-1"/>
    </source>
</evidence>